<keyword evidence="1" id="KW-0732">Signal</keyword>
<feature type="chain" id="PRO_5045998041" evidence="1">
    <location>
        <begin position="28"/>
        <end position="78"/>
    </location>
</feature>
<name>A0ABS4DSE8_9HYPH</name>
<reference evidence="2 3" key="1">
    <citation type="submission" date="2021-03" db="EMBL/GenBank/DDBJ databases">
        <title>Genomic Encyclopedia of Type Strains, Phase IV (KMG-IV): sequencing the most valuable type-strain genomes for metagenomic binning, comparative biology and taxonomic classification.</title>
        <authorList>
            <person name="Goeker M."/>
        </authorList>
    </citation>
    <scope>NUCLEOTIDE SEQUENCE [LARGE SCALE GENOMIC DNA]</scope>
    <source>
        <strain evidence="2 3">DSM 21600</strain>
    </source>
</reference>
<sequence>MSICGKIAAAGVIAFALAGTSLGVANAAAIVVQTRPATVVVKKPVHHHQVAHKKCRTVWSHDRSGHRVSKRVCKTVYY</sequence>
<protein>
    <submittedName>
        <fullName evidence="2">Uncharacterized protein</fullName>
    </submittedName>
</protein>
<gene>
    <name evidence="2" type="ORF">J2Z17_000032</name>
</gene>
<evidence type="ECO:0000313" key="2">
    <source>
        <dbReference type="EMBL" id="MBP1848615.1"/>
    </source>
</evidence>
<dbReference type="RefSeq" id="WP_209941117.1">
    <property type="nucleotide sequence ID" value="NZ_JAGGJU010000001.1"/>
</dbReference>
<accession>A0ABS4DSE8</accession>
<evidence type="ECO:0000256" key="1">
    <source>
        <dbReference type="SAM" id="SignalP"/>
    </source>
</evidence>
<feature type="signal peptide" evidence="1">
    <location>
        <begin position="1"/>
        <end position="27"/>
    </location>
</feature>
<evidence type="ECO:0000313" key="3">
    <source>
        <dbReference type="Proteomes" id="UP000759443"/>
    </source>
</evidence>
<proteinExistence type="predicted"/>
<dbReference type="Proteomes" id="UP000759443">
    <property type="component" value="Unassembled WGS sequence"/>
</dbReference>
<organism evidence="2 3">
    <name type="scientific">Rhizobium halophytocola</name>
    <dbReference type="NCBI Taxonomy" id="735519"/>
    <lineage>
        <taxon>Bacteria</taxon>
        <taxon>Pseudomonadati</taxon>
        <taxon>Pseudomonadota</taxon>
        <taxon>Alphaproteobacteria</taxon>
        <taxon>Hyphomicrobiales</taxon>
        <taxon>Rhizobiaceae</taxon>
        <taxon>Rhizobium/Agrobacterium group</taxon>
        <taxon>Rhizobium</taxon>
    </lineage>
</organism>
<dbReference type="EMBL" id="JAGGJU010000001">
    <property type="protein sequence ID" value="MBP1848615.1"/>
    <property type="molecule type" value="Genomic_DNA"/>
</dbReference>
<keyword evidence="3" id="KW-1185">Reference proteome</keyword>
<comment type="caution">
    <text evidence="2">The sequence shown here is derived from an EMBL/GenBank/DDBJ whole genome shotgun (WGS) entry which is preliminary data.</text>
</comment>